<feature type="compositionally biased region" description="Basic and acidic residues" evidence="1">
    <location>
        <begin position="136"/>
        <end position="146"/>
    </location>
</feature>
<dbReference type="AlphaFoldDB" id="A0AAE9L711"/>
<feature type="signal peptide" evidence="2">
    <location>
        <begin position="1"/>
        <end position="26"/>
    </location>
</feature>
<gene>
    <name evidence="3" type="ORF">MF626_002622</name>
</gene>
<dbReference type="Proteomes" id="UP001055784">
    <property type="component" value="Chromosome"/>
</dbReference>
<evidence type="ECO:0000313" key="4">
    <source>
        <dbReference type="Proteomes" id="UP001055784"/>
    </source>
</evidence>
<organism evidence="3 4">
    <name type="scientific">Paenibacillus polymyxa</name>
    <name type="common">Bacillus polymyxa</name>
    <dbReference type="NCBI Taxonomy" id="1406"/>
    <lineage>
        <taxon>Bacteria</taxon>
        <taxon>Bacillati</taxon>
        <taxon>Bacillota</taxon>
        <taxon>Bacilli</taxon>
        <taxon>Bacillales</taxon>
        <taxon>Paenibacillaceae</taxon>
        <taxon>Paenibacillus</taxon>
    </lineage>
</organism>
<feature type="compositionally biased region" description="Basic and acidic residues" evidence="1">
    <location>
        <begin position="171"/>
        <end position="193"/>
    </location>
</feature>
<evidence type="ECO:0000313" key="3">
    <source>
        <dbReference type="EMBL" id="URJ48388.1"/>
    </source>
</evidence>
<feature type="chain" id="PRO_5041905682" evidence="2">
    <location>
        <begin position="27"/>
        <end position="223"/>
    </location>
</feature>
<reference evidence="3" key="1">
    <citation type="submission" date="2022-11" db="EMBL/GenBank/DDBJ databases">
        <authorList>
            <person name="Vasilchenko N.G."/>
            <person name="Prazdnova E.V."/>
            <person name="Gorovtsov A.V."/>
            <person name="Chistyakov V.A."/>
            <person name="Pak M.L."/>
        </authorList>
    </citation>
    <scope>NUCLEOTIDE SEQUENCE</scope>
    <source>
        <strain evidence="3">R 4.5</strain>
    </source>
</reference>
<dbReference type="EMBL" id="CP097770">
    <property type="protein sequence ID" value="URJ48388.1"/>
    <property type="molecule type" value="Genomic_DNA"/>
</dbReference>
<name>A0AAE9L711_PAEPO</name>
<dbReference type="RefSeq" id="WP_250259047.1">
    <property type="nucleotide sequence ID" value="NZ_CP097770.1"/>
</dbReference>
<evidence type="ECO:0000256" key="1">
    <source>
        <dbReference type="SAM" id="MobiDB-lite"/>
    </source>
</evidence>
<evidence type="ECO:0000256" key="2">
    <source>
        <dbReference type="SAM" id="SignalP"/>
    </source>
</evidence>
<proteinExistence type="predicted"/>
<accession>A0AAE9L711</accession>
<protein>
    <submittedName>
        <fullName evidence="3">Uncharacterized protein</fullName>
    </submittedName>
</protein>
<keyword evidence="2" id="KW-0732">Signal</keyword>
<sequence length="223" mass="24556">MNFKKIISLSVAFAITLGLAGPQVFAENDLGDSQAKNDIVLENNEFNVNSVTSVTYGEIQYIPDKYFPKKQKPGEVQPMFIPAAAGIYFIPGVGEVALVATGAVVVGGAAYYAGSAVYEKVRVYFAEKEAAEKEAAQEKSYQDAKQRGVPAGTHSEKHPPFNKLGINGKSRSSEDLYDSKGLKQRRYYDKNGNADEDIDYDHSNADGSHTFPHRHKWVNGRRM</sequence>
<feature type="region of interest" description="Disordered" evidence="1">
    <location>
        <begin position="136"/>
        <end position="210"/>
    </location>
</feature>